<protein>
    <submittedName>
        <fullName evidence="3">CcbT</fullName>
    </submittedName>
    <submittedName>
        <fullName evidence="4">Glycosyltransferase involved in cell wall biosynthesis</fullName>
    </submittedName>
</protein>
<gene>
    <name evidence="4" type="ORF">HDA41_002779</name>
</gene>
<keyword evidence="5" id="KW-1185">Reference proteome</keyword>
<evidence type="ECO:0000313" key="4">
    <source>
        <dbReference type="EMBL" id="MBB5794815.1"/>
    </source>
</evidence>
<keyword evidence="1 4" id="KW-0808">Transferase</keyword>
<dbReference type="Proteomes" id="UP000590647">
    <property type="component" value="Unassembled WGS sequence"/>
</dbReference>
<dbReference type="EMBL" id="JACHNE010000001">
    <property type="protein sequence ID" value="MBB5794815.1"/>
    <property type="molecule type" value="Genomic_DNA"/>
</dbReference>
<evidence type="ECO:0000313" key="3">
    <source>
        <dbReference type="EMBL" id="ADB92574.1"/>
    </source>
</evidence>
<reference evidence="4 5" key="2">
    <citation type="submission" date="2020-08" db="EMBL/GenBank/DDBJ databases">
        <title>Sequencing the genomes of 1000 actinobacteria strains.</title>
        <authorList>
            <person name="Klenk H.-P."/>
        </authorList>
    </citation>
    <scope>NUCLEOTIDE SEQUENCE [LARGE SCALE GENOMIC DNA]</scope>
    <source>
        <strain evidence="4 5">DSM 40084</strain>
    </source>
</reference>
<dbReference type="EMBL" id="GQ844764">
    <property type="protein sequence ID" value="ADB92574.1"/>
    <property type="molecule type" value="Genomic_DNA"/>
</dbReference>
<evidence type="ECO:0000256" key="1">
    <source>
        <dbReference type="ARBA" id="ARBA00022679"/>
    </source>
</evidence>
<dbReference type="SUPFAM" id="SSF53756">
    <property type="entry name" value="UDP-Glycosyltransferase/glycogen phosphorylase"/>
    <property type="match status" value="1"/>
</dbReference>
<feature type="domain" description="Glycosyl transferase family 1" evidence="2">
    <location>
        <begin position="267"/>
        <end position="408"/>
    </location>
</feature>
<evidence type="ECO:0000313" key="5">
    <source>
        <dbReference type="Proteomes" id="UP000590647"/>
    </source>
</evidence>
<dbReference type="RefSeq" id="WP_184983857.1">
    <property type="nucleotide sequence ID" value="NZ_JACHNE010000001.1"/>
</dbReference>
<dbReference type="AlphaFoldDB" id="E9JET6"/>
<name>E9JET6_9ACTN</name>
<sequence length="435" mass="47261">MAEAASKQRRIAVVWLMLEGGQVSQGGVARYVENLLRAQDSIRAEWLAHDYEIDFILGEPFYRENAAGYDAQRWQRVVTHLAERGGRAVRLVSDSDGIEQWGGDRFFHALSAAGAQLVLETAERYDGVIAISGTSAFAQVAGMVQRLGGPLAERILHVHTFGLATHETALPPSPAEIAADGDVAFWTRQTPNVTVAYISDYTARLYERTYAIPRRSLLPNRSGIPLDDPLFTLLDKNTVAKRLAPLGLPDEGRLAVMWGRNSAPDLDKGYHLLLEAAADVPGVVPVIANRRPAPDLQQYAERLGVQAVFLADQPFETISALLQSERTLAAAFLGEAEPGAVSPMEAMWVTRRSGAVVIAADTGNLPELVDGGRAGILTARTGTAVAEALRTAQAMTGEERTRMRETAADVVREHCDFLANIRDLVSSAVSRWSDL</sequence>
<dbReference type="Gene3D" id="3.40.50.2000">
    <property type="entry name" value="Glycogen Phosphorylase B"/>
    <property type="match status" value="1"/>
</dbReference>
<organism evidence="3">
    <name type="scientific">Streptomyces caelestis</name>
    <dbReference type="NCBI Taxonomy" id="36816"/>
    <lineage>
        <taxon>Bacteria</taxon>
        <taxon>Bacillati</taxon>
        <taxon>Actinomycetota</taxon>
        <taxon>Actinomycetes</taxon>
        <taxon>Kitasatosporales</taxon>
        <taxon>Streptomycetaceae</taxon>
        <taxon>Streptomyces</taxon>
    </lineage>
</organism>
<dbReference type="GO" id="GO:0016757">
    <property type="term" value="F:glycosyltransferase activity"/>
    <property type="evidence" value="ECO:0007669"/>
    <property type="project" value="InterPro"/>
</dbReference>
<reference evidence="3" key="1">
    <citation type="journal article" date="2015" name="PLoS ONE">
        <title>Lincosamide synthetase-a unique condensation system combining elements of nonribosomal peptide synthetase and mycothiol metabolism.</title>
        <authorList>
            <person name="Janata J."/>
            <person name="Kadlcik S."/>
            <person name="Koberska M."/>
            <person name="Ulanova D."/>
            <person name="Kamenik Z."/>
            <person name="Novak P."/>
            <person name="Kopecky J."/>
            <person name="Novotna J."/>
            <person name="Radojevic B."/>
            <person name="Plhackova K."/>
            <person name="Gazak R."/>
            <person name="Najmanova L."/>
        </authorList>
    </citation>
    <scope>NUCLEOTIDE SEQUENCE</scope>
    <source>
        <strain evidence="3">ATCC 15084</strain>
    </source>
</reference>
<proteinExistence type="predicted"/>
<evidence type="ECO:0000259" key="2">
    <source>
        <dbReference type="Pfam" id="PF00534"/>
    </source>
</evidence>
<dbReference type="InterPro" id="IPR001296">
    <property type="entry name" value="Glyco_trans_1"/>
</dbReference>
<dbReference type="Pfam" id="PF00534">
    <property type="entry name" value="Glycos_transf_1"/>
    <property type="match status" value="1"/>
</dbReference>
<accession>E9JET6</accession>